<gene>
    <name evidence="2" type="ORF">SM39_4224</name>
</gene>
<evidence type="ECO:0000256" key="1">
    <source>
        <dbReference type="SAM" id="MobiDB-lite"/>
    </source>
</evidence>
<accession>A0AAT9F405</accession>
<dbReference type="KEGG" id="smar:SM39_4224"/>
<feature type="region of interest" description="Disordered" evidence="1">
    <location>
        <begin position="1"/>
        <end position="25"/>
    </location>
</feature>
<dbReference type="EMBL" id="AP013063">
    <property type="protein sequence ID" value="BAO36154.1"/>
    <property type="molecule type" value="Genomic_DNA"/>
</dbReference>
<sequence length="86" mass="9689">MRHSLRSDTHRALWRQKSGNEDKKVQRRREIRVVIPGAAIGPGVGRGSFCRLLPAYGQEQAVYFVRLAPPQDANHTVCALINHTND</sequence>
<proteinExistence type="predicted"/>
<name>A0AAT9F405_SERMA</name>
<feature type="compositionally biased region" description="Basic and acidic residues" evidence="1">
    <location>
        <begin position="1"/>
        <end position="11"/>
    </location>
</feature>
<evidence type="ECO:0000313" key="2">
    <source>
        <dbReference type="EMBL" id="BAO36154.1"/>
    </source>
</evidence>
<protein>
    <submittedName>
        <fullName evidence="2">Uncharacterized protein</fullName>
    </submittedName>
</protein>
<reference evidence="2" key="1">
    <citation type="journal article" date="2014" name="Genome Biol. Evol.">
        <title>Genome evolution and plasticity of Serratia marcescens, an important multidrug-resistant nosocomial pathogen.</title>
        <authorList>
            <person name="Iguchi A."/>
            <person name="Nagaya Y."/>
            <person name="Pradel E."/>
            <person name="Ooka T."/>
            <person name="Ogura Y."/>
            <person name="Katsura K."/>
            <person name="Kurokawa K."/>
            <person name="Oshima K."/>
            <person name="Hattori M."/>
            <person name="Parkhill J."/>
            <person name="Sebaihia M."/>
            <person name="Coulthurst S.J."/>
            <person name="Gotoh N."/>
            <person name="Thomson N.R."/>
            <person name="Ewbank J.J."/>
            <person name="Hayashi T."/>
        </authorList>
    </citation>
    <scope>NUCLEOTIDE SEQUENCE</scope>
    <source>
        <strain evidence="2">SM39</strain>
    </source>
</reference>
<organism evidence="2">
    <name type="scientific">Serratia marcescens SM39</name>
    <dbReference type="NCBI Taxonomy" id="1334564"/>
    <lineage>
        <taxon>Bacteria</taxon>
        <taxon>Pseudomonadati</taxon>
        <taxon>Pseudomonadota</taxon>
        <taxon>Gammaproteobacteria</taxon>
        <taxon>Enterobacterales</taxon>
        <taxon>Yersiniaceae</taxon>
        <taxon>Serratia</taxon>
    </lineage>
</organism>
<dbReference type="AlphaFoldDB" id="A0AAT9F405"/>